<keyword evidence="2" id="KW-0808">Transferase</keyword>
<dbReference type="AlphaFoldDB" id="A0A7W9CHH0"/>
<dbReference type="Pfam" id="PF08241">
    <property type="entry name" value="Methyltransf_11"/>
    <property type="match status" value="1"/>
</dbReference>
<dbReference type="RefSeq" id="WP_183212202.1">
    <property type="nucleotide sequence ID" value="NZ_JACHOR010000001.1"/>
</dbReference>
<evidence type="ECO:0000313" key="2">
    <source>
        <dbReference type="EMBL" id="MBB5745307.1"/>
    </source>
</evidence>
<evidence type="ECO:0000313" key="3">
    <source>
        <dbReference type="Proteomes" id="UP000545037"/>
    </source>
</evidence>
<sequence length="270" mass="30667">MLSSTVCRYEHFNTDWYRRAGALIGVPPGVSLERNASYRKWWEWCAILDVLGNRDMLRDGRNGIGFAVGTEPLPSAMATLGAKVLATDLGVDQTTEKWSDTSQHAATLDALYHPDWVTEERFREKVSFQPADMRDLSGFEDASCDFVWSSCAFEHIGTLDDGLDFVVNAMRLIRPGGVAVHTTEYNVSSNDRTVQYGDCIYRRQDIERLDYRLRPLRCGLEAVDFDCGTHEYDLDYDQHPYFEGRARHIKLMMDGFVSTSMVLVIRKGPA</sequence>
<dbReference type="Gene3D" id="3.40.50.150">
    <property type="entry name" value="Vaccinia Virus protein VP39"/>
    <property type="match status" value="1"/>
</dbReference>
<dbReference type="EMBL" id="JACHOR010000001">
    <property type="protein sequence ID" value="MBB5745307.1"/>
    <property type="molecule type" value="Genomic_DNA"/>
</dbReference>
<proteinExistence type="predicted"/>
<dbReference type="InterPro" id="IPR029063">
    <property type="entry name" value="SAM-dependent_MTases_sf"/>
</dbReference>
<keyword evidence="3" id="KW-1185">Reference proteome</keyword>
<dbReference type="GO" id="GO:0032259">
    <property type="term" value="P:methylation"/>
    <property type="evidence" value="ECO:0007669"/>
    <property type="project" value="UniProtKB-KW"/>
</dbReference>
<dbReference type="CDD" id="cd02440">
    <property type="entry name" value="AdoMet_MTases"/>
    <property type="match status" value="1"/>
</dbReference>
<dbReference type="SUPFAM" id="SSF53335">
    <property type="entry name" value="S-adenosyl-L-methionine-dependent methyltransferases"/>
    <property type="match status" value="1"/>
</dbReference>
<dbReference type="Proteomes" id="UP000545037">
    <property type="component" value="Unassembled WGS sequence"/>
</dbReference>
<accession>A0A7W9CHH0</accession>
<name>A0A7W9CHH0_9CAUL</name>
<dbReference type="InterPro" id="IPR013216">
    <property type="entry name" value="Methyltransf_11"/>
</dbReference>
<feature type="domain" description="Methyltransferase type 11" evidence="1">
    <location>
        <begin position="116"/>
        <end position="180"/>
    </location>
</feature>
<keyword evidence="2" id="KW-0489">Methyltransferase</keyword>
<protein>
    <submittedName>
        <fullName evidence="2">SAM-dependent methyltransferase</fullName>
    </submittedName>
</protein>
<reference evidence="2 3" key="1">
    <citation type="submission" date="2020-08" db="EMBL/GenBank/DDBJ databases">
        <title>Genomic Encyclopedia of Type Strains, Phase IV (KMG-IV): sequencing the most valuable type-strain genomes for metagenomic binning, comparative biology and taxonomic classification.</title>
        <authorList>
            <person name="Goeker M."/>
        </authorList>
    </citation>
    <scope>NUCLEOTIDE SEQUENCE [LARGE SCALE GENOMIC DNA]</scope>
    <source>
        <strain evidence="2 3">DSM 4737</strain>
    </source>
</reference>
<organism evidence="2 3">
    <name type="scientific">Brevundimonas variabilis</name>
    <dbReference type="NCBI Taxonomy" id="74312"/>
    <lineage>
        <taxon>Bacteria</taxon>
        <taxon>Pseudomonadati</taxon>
        <taxon>Pseudomonadota</taxon>
        <taxon>Alphaproteobacteria</taxon>
        <taxon>Caulobacterales</taxon>
        <taxon>Caulobacteraceae</taxon>
        <taxon>Brevundimonas</taxon>
    </lineage>
</organism>
<dbReference type="GO" id="GO:0008757">
    <property type="term" value="F:S-adenosylmethionine-dependent methyltransferase activity"/>
    <property type="evidence" value="ECO:0007669"/>
    <property type="project" value="InterPro"/>
</dbReference>
<gene>
    <name evidence="2" type="ORF">GGR13_000879</name>
</gene>
<evidence type="ECO:0000259" key="1">
    <source>
        <dbReference type="Pfam" id="PF08241"/>
    </source>
</evidence>
<comment type="caution">
    <text evidence="2">The sequence shown here is derived from an EMBL/GenBank/DDBJ whole genome shotgun (WGS) entry which is preliminary data.</text>
</comment>